<dbReference type="Gene3D" id="1.10.260.40">
    <property type="entry name" value="lambda repressor-like DNA-binding domains"/>
    <property type="match status" value="1"/>
</dbReference>
<dbReference type="RefSeq" id="WP_170147430.1">
    <property type="nucleotide sequence ID" value="NZ_JAHBRY010000002.1"/>
</dbReference>
<dbReference type="InterPro" id="IPR010982">
    <property type="entry name" value="Lambda_DNA-bd_dom_sf"/>
</dbReference>
<dbReference type="PROSITE" id="PS50932">
    <property type="entry name" value="HTH_LACI_2"/>
    <property type="match status" value="1"/>
</dbReference>
<evidence type="ECO:0000256" key="2">
    <source>
        <dbReference type="ARBA" id="ARBA00023125"/>
    </source>
</evidence>
<dbReference type="CDD" id="cd01392">
    <property type="entry name" value="HTH_LacI"/>
    <property type="match status" value="1"/>
</dbReference>
<dbReference type="Gene3D" id="3.40.50.2300">
    <property type="match status" value="2"/>
</dbReference>
<dbReference type="Pfam" id="PF13377">
    <property type="entry name" value="Peripla_BP_3"/>
    <property type="match status" value="1"/>
</dbReference>
<evidence type="ECO:0000256" key="3">
    <source>
        <dbReference type="ARBA" id="ARBA00023163"/>
    </source>
</evidence>
<evidence type="ECO:0000256" key="1">
    <source>
        <dbReference type="ARBA" id="ARBA00023015"/>
    </source>
</evidence>
<dbReference type="SUPFAM" id="SSF47413">
    <property type="entry name" value="lambda repressor-like DNA-binding domains"/>
    <property type="match status" value="1"/>
</dbReference>
<keyword evidence="1" id="KW-0805">Transcription regulation</keyword>
<evidence type="ECO:0000313" key="6">
    <source>
        <dbReference type="Proteomes" id="UP000248021"/>
    </source>
</evidence>
<gene>
    <name evidence="5" type="ORF">C7450_11271</name>
</gene>
<organism evidence="5 6">
    <name type="scientific">Chelatococcus asaccharovorans</name>
    <dbReference type="NCBI Taxonomy" id="28210"/>
    <lineage>
        <taxon>Bacteria</taxon>
        <taxon>Pseudomonadati</taxon>
        <taxon>Pseudomonadota</taxon>
        <taxon>Alphaproteobacteria</taxon>
        <taxon>Hyphomicrobiales</taxon>
        <taxon>Chelatococcaceae</taxon>
        <taxon>Chelatococcus</taxon>
    </lineage>
</organism>
<keyword evidence="2" id="KW-0238">DNA-binding</keyword>
<feature type="domain" description="HTH lacI-type" evidence="4">
    <location>
        <begin position="13"/>
        <end position="68"/>
    </location>
</feature>
<accession>A0A2V3TXP7</accession>
<evidence type="ECO:0000313" key="5">
    <source>
        <dbReference type="EMBL" id="PXW54042.1"/>
    </source>
</evidence>
<proteinExistence type="predicted"/>
<dbReference type="Proteomes" id="UP000248021">
    <property type="component" value="Unassembled WGS sequence"/>
</dbReference>
<dbReference type="PANTHER" id="PTHR30146:SF109">
    <property type="entry name" value="HTH-TYPE TRANSCRIPTIONAL REGULATOR GALS"/>
    <property type="match status" value="1"/>
</dbReference>
<dbReference type="SMART" id="SM00354">
    <property type="entry name" value="HTH_LACI"/>
    <property type="match status" value="1"/>
</dbReference>
<dbReference type="PANTHER" id="PTHR30146">
    <property type="entry name" value="LACI-RELATED TRANSCRIPTIONAL REPRESSOR"/>
    <property type="match status" value="1"/>
</dbReference>
<dbReference type="EMBL" id="QJJK01000012">
    <property type="protein sequence ID" value="PXW54042.1"/>
    <property type="molecule type" value="Genomic_DNA"/>
</dbReference>
<dbReference type="GO" id="GO:0003700">
    <property type="term" value="F:DNA-binding transcription factor activity"/>
    <property type="evidence" value="ECO:0007669"/>
    <property type="project" value="TreeGrafter"/>
</dbReference>
<dbReference type="InterPro" id="IPR028082">
    <property type="entry name" value="Peripla_BP_I"/>
</dbReference>
<dbReference type="Pfam" id="PF00356">
    <property type="entry name" value="LacI"/>
    <property type="match status" value="1"/>
</dbReference>
<dbReference type="InterPro" id="IPR000843">
    <property type="entry name" value="HTH_LacI"/>
</dbReference>
<protein>
    <submittedName>
        <fullName evidence="5">LacI family transcriptional regulator</fullName>
    </submittedName>
</protein>
<reference evidence="5 6" key="1">
    <citation type="submission" date="2018-05" db="EMBL/GenBank/DDBJ databases">
        <title>Genomic Encyclopedia of Type Strains, Phase IV (KMG-IV): sequencing the most valuable type-strain genomes for metagenomic binning, comparative biology and taxonomic classification.</title>
        <authorList>
            <person name="Goeker M."/>
        </authorList>
    </citation>
    <scope>NUCLEOTIDE SEQUENCE [LARGE SCALE GENOMIC DNA]</scope>
    <source>
        <strain evidence="5 6">DSM 6462</strain>
    </source>
</reference>
<keyword evidence="6" id="KW-1185">Reference proteome</keyword>
<keyword evidence="3" id="KW-0804">Transcription</keyword>
<comment type="caution">
    <text evidence="5">The sequence shown here is derived from an EMBL/GenBank/DDBJ whole genome shotgun (WGS) entry which is preliminary data.</text>
</comment>
<dbReference type="GO" id="GO:0000976">
    <property type="term" value="F:transcription cis-regulatory region binding"/>
    <property type="evidence" value="ECO:0007669"/>
    <property type="project" value="TreeGrafter"/>
</dbReference>
<dbReference type="SUPFAM" id="SSF53822">
    <property type="entry name" value="Periplasmic binding protein-like I"/>
    <property type="match status" value="1"/>
</dbReference>
<dbReference type="AlphaFoldDB" id="A0A2V3TXP7"/>
<sequence length="378" mass="40770">MSKKPVAARQTQPSLRHVAARANVSVMTVSNVINGRMARVGKEVAERVRAAIDELGYRPQRSGRSLRLKREFALGLTVMHPDRRFLDDPYITQVAAGMSNHLATIGYGLMVNGLQDREALAAFVGRSTGYDGFAVMVSGGRDERLSTYRTLAQLNVPMLIVQDLPPEDLPAASSVRQDDRGGAAALTEELLRLDVRRLLCVMPRQIWPGTEQRAAGIADATRARIAEGQLVVDYLTSHEEDFETSVEEIAQRLSQGPAPDAIMGGNDQLGLAAIQACTRCGFAVPRDIMVTGFNAFWFRKFSTPVLSSVTSPAYEIGLEAARMLVRTIDGEEPGGQHKLLPVHPAAGGSIRPAAEPKFGIRDGEATAAAGEGHSSGCR</sequence>
<evidence type="ECO:0000259" key="4">
    <source>
        <dbReference type="PROSITE" id="PS50932"/>
    </source>
</evidence>
<name>A0A2V3TXP7_9HYPH</name>
<dbReference type="CDD" id="cd06267">
    <property type="entry name" value="PBP1_LacI_sugar_binding-like"/>
    <property type="match status" value="1"/>
</dbReference>
<dbReference type="InterPro" id="IPR046335">
    <property type="entry name" value="LacI/GalR-like_sensor"/>
</dbReference>